<proteinExistence type="predicted"/>
<accession>A0A1I2QX02</accession>
<protein>
    <recommendedName>
        <fullName evidence="1">Antitoxin Xre/MbcA/ParS-like toxin-binding domain-containing protein</fullName>
    </recommendedName>
</protein>
<feature type="domain" description="Antitoxin Xre/MbcA/ParS-like toxin-binding" evidence="1">
    <location>
        <begin position="13"/>
        <end position="62"/>
    </location>
</feature>
<evidence type="ECO:0000259" key="1">
    <source>
        <dbReference type="Pfam" id="PF09722"/>
    </source>
</evidence>
<dbReference type="Pfam" id="PF09722">
    <property type="entry name" value="Xre_MbcA_ParS_C"/>
    <property type="match status" value="1"/>
</dbReference>
<evidence type="ECO:0000313" key="2">
    <source>
        <dbReference type="EMBL" id="SFG30226.1"/>
    </source>
</evidence>
<sequence length="65" mass="7548">MDNEIERELFNEAVQYFGDKEAALLWFNTPNITLGGHKPGEYCKKEFGYLKVRDLVNRMKHGITA</sequence>
<dbReference type="InterPro" id="IPR024467">
    <property type="entry name" value="Xre/MbcA/ParS-like_toxin-bd"/>
</dbReference>
<organism evidence="2 3">
    <name type="scientific">Neptunomonas qingdaonensis</name>
    <dbReference type="NCBI Taxonomy" id="1045558"/>
    <lineage>
        <taxon>Bacteria</taxon>
        <taxon>Pseudomonadati</taxon>
        <taxon>Pseudomonadota</taxon>
        <taxon>Gammaproteobacteria</taxon>
        <taxon>Oceanospirillales</taxon>
        <taxon>Oceanospirillaceae</taxon>
        <taxon>Neptunomonas</taxon>
    </lineage>
</organism>
<evidence type="ECO:0000313" key="3">
    <source>
        <dbReference type="Proteomes" id="UP000198623"/>
    </source>
</evidence>
<gene>
    <name evidence="2" type="ORF">SAMN05216175_10566</name>
</gene>
<dbReference type="Proteomes" id="UP000198623">
    <property type="component" value="Unassembled WGS sequence"/>
</dbReference>
<keyword evidence="3" id="KW-1185">Reference proteome</keyword>
<dbReference type="RefSeq" id="WP_090726975.1">
    <property type="nucleotide sequence ID" value="NZ_FOOU01000005.1"/>
</dbReference>
<reference evidence="3" key="1">
    <citation type="submission" date="2016-10" db="EMBL/GenBank/DDBJ databases">
        <authorList>
            <person name="Varghese N."/>
            <person name="Submissions S."/>
        </authorList>
    </citation>
    <scope>NUCLEOTIDE SEQUENCE [LARGE SCALE GENOMIC DNA]</scope>
    <source>
        <strain evidence="3">CGMCC 1.10971</strain>
    </source>
</reference>
<dbReference type="OrthoDB" id="8595277at2"/>
<name>A0A1I2QX02_9GAMM</name>
<dbReference type="EMBL" id="FOOU01000005">
    <property type="protein sequence ID" value="SFG30226.1"/>
    <property type="molecule type" value="Genomic_DNA"/>
</dbReference>
<dbReference type="AlphaFoldDB" id="A0A1I2QX02"/>